<organism evidence="2 3">
    <name type="scientific">Oldenlandia corymbosa var. corymbosa</name>
    <dbReference type="NCBI Taxonomy" id="529605"/>
    <lineage>
        <taxon>Eukaryota</taxon>
        <taxon>Viridiplantae</taxon>
        <taxon>Streptophyta</taxon>
        <taxon>Embryophyta</taxon>
        <taxon>Tracheophyta</taxon>
        <taxon>Spermatophyta</taxon>
        <taxon>Magnoliopsida</taxon>
        <taxon>eudicotyledons</taxon>
        <taxon>Gunneridae</taxon>
        <taxon>Pentapetalae</taxon>
        <taxon>asterids</taxon>
        <taxon>lamiids</taxon>
        <taxon>Gentianales</taxon>
        <taxon>Rubiaceae</taxon>
        <taxon>Rubioideae</taxon>
        <taxon>Spermacoceae</taxon>
        <taxon>Hedyotis-Oldenlandia complex</taxon>
        <taxon>Oldenlandia</taxon>
    </lineage>
</organism>
<keyword evidence="3" id="KW-1185">Reference proteome</keyword>
<feature type="compositionally biased region" description="Polar residues" evidence="1">
    <location>
        <begin position="188"/>
        <end position="202"/>
    </location>
</feature>
<name>A0AAV1E4U1_OLDCO</name>
<evidence type="ECO:0000313" key="2">
    <source>
        <dbReference type="EMBL" id="CAI9115266.1"/>
    </source>
</evidence>
<reference evidence="2" key="1">
    <citation type="submission" date="2023-03" db="EMBL/GenBank/DDBJ databases">
        <authorList>
            <person name="Julca I."/>
        </authorList>
    </citation>
    <scope>NUCLEOTIDE SEQUENCE</scope>
</reference>
<feature type="region of interest" description="Disordered" evidence="1">
    <location>
        <begin position="182"/>
        <end position="204"/>
    </location>
</feature>
<dbReference type="Proteomes" id="UP001161247">
    <property type="component" value="Chromosome 8"/>
</dbReference>
<feature type="region of interest" description="Disordered" evidence="1">
    <location>
        <begin position="255"/>
        <end position="280"/>
    </location>
</feature>
<protein>
    <submittedName>
        <fullName evidence="2">OLC1v1016119C1</fullName>
    </submittedName>
</protein>
<sequence>MFILDQKSTPCMRRKQLNSIEDEISTNNSIVPAGGGSASSTNTHDVAVPTNNNDLVAAVAPPPVQPQAQPQALQYGPVFYPPVQVTGMVSHATAKPRPVFVMDFPQMYYVKIKVPCKSVAGLKDGCYNIDKEDDVCSFSGELFGGEQDFELFKKLGIFSARELDNSPVWELRKLLNTVNNRKSHHNTVDNPMKSSETNNSPNCKKDLRLSTMKVQLAKTSSKAAAKSREHNINNTLPSMSSIISSGKRKISSIMTSPEDEDFRVSEKSNGVATLKSNPKADIDPLMKEKLKEKNMAMVKSEQCGEM</sequence>
<evidence type="ECO:0000256" key="1">
    <source>
        <dbReference type="SAM" id="MobiDB-lite"/>
    </source>
</evidence>
<gene>
    <name evidence="2" type="ORF">OLC1_LOCUS21831</name>
</gene>
<evidence type="ECO:0000313" key="3">
    <source>
        <dbReference type="Proteomes" id="UP001161247"/>
    </source>
</evidence>
<accession>A0AAV1E4U1</accession>
<feature type="compositionally biased region" description="Polar residues" evidence="1">
    <location>
        <begin position="267"/>
        <end position="276"/>
    </location>
</feature>
<dbReference type="AlphaFoldDB" id="A0AAV1E4U1"/>
<dbReference type="EMBL" id="OX459125">
    <property type="protein sequence ID" value="CAI9115266.1"/>
    <property type="molecule type" value="Genomic_DNA"/>
</dbReference>
<proteinExistence type="predicted"/>